<dbReference type="PANTHER" id="PTHR43133:SF8">
    <property type="entry name" value="RNA POLYMERASE SIGMA FACTOR HI_1459-RELATED"/>
    <property type="match status" value="1"/>
</dbReference>
<feature type="domain" description="RNA polymerase sigma-70 region 2" evidence="7">
    <location>
        <begin position="25"/>
        <end position="93"/>
    </location>
</feature>
<dbReference type="InterPro" id="IPR013324">
    <property type="entry name" value="RNA_pol_sigma_r3/r4-like"/>
</dbReference>
<dbReference type="RefSeq" id="WP_169456642.1">
    <property type="nucleotide sequence ID" value="NZ_CP051774.1"/>
</dbReference>
<sequence length="688" mass="75083">MTADDIGQLLEKFTRERSEAAFRELVRVHSPVVYGTALRMLGGDRAAAQDVTQEVFTLLARKAGSLGEVILSAWLYRQASRRASNLVRAEGRRKQRELVAAEMMNPSSLPEEDSSRVLSGVVDRALLDLPSADRDALVLRYFEGQDYRKLGSTLGTTEEAARKRVSRAIEKLAAVLRKRGIAVGSASLGTTMASLGSTPVPATVLSQVTAQALLAVPAAGWAGTGALWQPFVAGLILSAVAVAGTLVMQDWQSPAAAVSELSAESTDKDPTVRHLLDDSPSSADLIAEIKRTNAGPKHALTRLRMGAVLERIPIVEIGDFILLAHDKLTPAEQAACFEPLLGRWLSSDPAAAMDFVAKHDVFDGANKVNHTSLTLNLFVDWRRKDHAAAQEWLLRSWDSIALKNGQFGSRALQDRLALEIADSALMGRDVGGAIAFLRRVPDAEVQGDILKSLMGGSYSANGWQNLEGEQLLQLQREIGRWPGGESGRALIRKLWTEVTEGSPDKVQSAWESMSPVERFDASMGLLGVTSRPGEITPTPGNGTRHSYESQDGFAEGEHAAIEAGLAAGMSRSEIVQALLPVVLETLPDWKAIPWIEAHGDDLDFDEVALAKVKTLGKPVSTWNTNDTPEMRTIDWASRLSDPQQRLSLCRAAFYRMHIRSRGQVETYLQRPNLPEDLRQEFQQIQRGE</sequence>
<dbReference type="GO" id="GO:0016987">
    <property type="term" value="F:sigma factor activity"/>
    <property type="evidence" value="ECO:0007669"/>
    <property type="project" value="UniProtKB-KW"/>
</dbReference>
<gene>
    <name evidence="9" type="ORF">HHL09_21135</name>
</gene>
<dbReference type="KEGG" id="luo:HHL09_21135"/>
<dbReference type="InterPro" id="IPR014284">
    <property type="entry name" value="RNA_pol_sigma-70_dom"/>
</dbReference>
<name>A0A858RQI8_9BACT</name>
<evidence type="ECO:0000259" key="7">
    <source>
        <dbReference type="Pfam" id="PF04542"/>
    </source>
</evidence>
<dbReference type="InterPro" id="IPR013249">
    <property type="entry name" value="RNA_pol_sigma70_r4_t2"/>
</dbReference>
<evidence type="ECO:0000313" key="9">
    <source>
        <dbReference type="EMBL" id="QJE98183.1"/>
    </source>
</evidence>
<dbReference type="SUPFAM" id="SSF88946">
    <property type="entry name" value="Sigma2 domain of RNA polymerase sigma factors"/>
    <property type="match status" value="1"/>
</dbReference>
<dbReference type="Pfam" id="PF04542">
    <property type="entry name" value="Sigma70_r2"/>
    <property type="match status" value="1"/>
</dbReference>
<evidence type="ECO:0000256" key="3">
    <source>
        <dbReference type="ARBA" id="ARBA00023082"/>
    </source>
</evidence>
<dbReference type="CDD" id="cd06171">
    <property type="entry name" value="Sigma70_r4"/>
    <property type="match status" value="1"/>
</dbReference>
<keyword evidence="10" id="KW-1185">Reference proteome</keyword>
<dbReference type="InterPro" id="IPR039425">
    <property type="entry name" value="RNA_pol_sigma-70-like"/>
</dbReference>
<dbReference type="InterPro" id="IPR013325">
    <property type="entry name" value="RNA_pol_sigma_r2"/>
</dbReference>
<reference evidence="9 10" key="1">
    <citation type="submission" date="2020-04" db="EMBL/GenBank/DDBJ databases">
        <title>Luteolibacter sp. G-1-1-1 isolated from soil.</title>
        <authorList>
            <person name="Dahal R.H."/>
        </authorList>
    </citation>
    <scope>NUCLEOTIDE SEQUENCE [LARGE SCALE GENOMIC DNA]</scope>
    <source>
        <strain evidence="9 10">G-1-1-1</strain>
    </source>
</reference>
<dbReference type="EMBL" id="CP051774">
    <property type="protein sequence ID" value="QJE98183.1"/>
    <property type="molecule type" value="Genomic_DNA"/>
</dbReference>
<evidence type="ECO:0000256" key="4">
    <source>
        <dbReference type="ARBA" id="ARBA00023125"/>
    </source>
</evidence>
<dbReference type="InterPro" id="IPR007627">
    <property type="entry name" value="RNA_pol_sigma70_r2"/>
</dbReference>
<dbReference type="NCBIfam" id="TIGR02937">
    <property type="entry name" value="sigma70-ECF"/>
    <property type="match status" value="1"/>
</dbReference>
<keyword evidence="4" id="KW-0238">DNA-binding</keyword>
<keyword evidence="2" id="KW-0805">Transcription regulation</keyword>
<dbReference type="GO" id="GO:0003677">
    <property type="term" value="F:DNA binding"/>
    <property type="evidence" value="ECO:0007669"/>
    <property type="project" value="UniProtKB-KW"/>
</dbReference>
<dbReference type="Proteomes" id="UP000501812">
    <property type="component" value="Chromosome"/>
</dbReference>
<feature type="region of interest" description="Disordered" evidence="6">
    <location>
        <begin position="528"/>
        <end position="547"/>
    </location>
</feature>
<organism evidence="9 10">
    <name type="scientific">Luteolibacter luteus</name>
    <dbReference type="NCBI Taxonomy" id="2728835"/>
    <lineage>
        <taxon>Bacteria</taxon>
        <taxon>Pseudomonadati</taxon>
        <taxon>Verrucomicrobiota</taxon>
        <taxon>Verrucomicrobiia</taxon>
        <taxon>Verrucomicrobiales</taxon>
        <taxon>Verrucomicrobiaceae</taxon>
        <taxon>Luteolibacter</taxon>
    </lineage>
</organism>
<evidence type="ECO:0000313" key="10">
    <source>
        <dbReference type="Proteomes" id="UP000501812"/>
    </source>
</evidence>
<proteinExistence type="inferred from homology"/>
<dbReference type="SUPFAM" id="SSF88659">
    <property type="entry name" value="Sigma3 and sigma4 domains of RNA polymerase sigma factors"/>
    <property type="match status" value="1"/>
</dbReference>
<evidence type="ECO:0000259" key="8">
    <source>
        <dbReference type="Pfam" id="PF08281"/>
    </source>
</evidence>
<evidence type="ECO:0000256" key="1">
    <source>
        <dbReference type="ARBA" id="ARBA00010641"/>
    </source>
</evidence>
<feature type="domain" description="RNA polymerase sigma factor 70 region 4 type 2" evidence="8">
    <location>
        <begin position="122"/>
        <end position="172"/>
    </location>
</feature>
<evidence type="ECO:0000256" key="2">
    <source>
        <dbReference type="ARBA" id="ARBA00023015"/>
    </source>
</evidence>
<dbReference type="InterPro" id="IPR036388">
    <property type="entry name" value="WH-like_DNA-bd_sf"/>
</dbReference>
<evidence type="ECO:0000256" key="5">
    <source>
        <dbReference type="ARBA" id="ARBA00023163"/>
    </source>
</evidence>
<dbReference type="AlphaFoldDB" id="A0A858RQI8"/>
<dbReference type="Gene3D" id="1.10.10.10">
    <property type="entry name" value="Winged helix-like DNA-binding domain superfamily/Winged helix DNA-binding domain"/>
    <property type="match status" value="1"/>
</dbReference>
<dbReference type="Pfam" id="PF08281">
    <property type="entry name" value="Sigma70_r4_2"/>
    <property type="match status" value="1"/>
</dbReference>
<protein>
    <submittedName>
        <fullName evidence="9">Sigma-70 family RNA polymerase sigma factor</fullName>
    </submittedName>
</protein>
<dbReference type="GO" id="GO:0006352">
    <property type="term" value="P:DNA-templated transcription initiation"/>
    <property type="evidence" value="ECO:0007669"/>
    <property type="project" value="InterPro"/>
</dbReference>
<dbReference type="PANTHER" id="PTHR43133">
    <property type="entry name" value="RNA POLYMERASE ECF-TYPE SIGMA FACTO"/>
    <property type="match status" value="1"/>
</dbReference>
<keyword evidence="3" id="KW-0731">Sigma factor</keyword>
<evidence type="ECO:0000256" key="6">
    <source>
        <dbReference type="SAM" id="MobiDB-lite"/>
    </source>
</evidence>
<accession>A0A858RQI8</accession>
<comment type="similarity">
    <text evidence="1">Belongs to the sigma-70 factor family. ECF subfamily.</text>
</comment>
<keyword evidence="5" id="KW-0804">Transcription</keyword>
<dbReference type="Gene3D" id="1.10.1740.10">
    <property type="match status" value="1"/>
</dbReference>